<feature type="non-terminal residue" evidence="10">
    <location>
        <position position="108"/>
    </location>
</feature>
<evidence type="ECO:0000313" key="11">
    <source>
        <dbReference type="Proteomes" id="UP000789759"/>
    </source>
</evidence>
<comment type="subcellular location">
    <subcellularLocation>
        <location evidence="1">Endomembrane system</location>
        <topology evidence="1">Multi-pass membrane protein</topology>
    </subcellularLocation>
</comment>
<evidence type="ECO:0000256" key="5">
    <source>
        <dbReference type="ARBA" id="ARBA00022989"/>
    </source>
</evidence>
<evidence type="ECO:0000256" key="6">
    <source>
        <dbReference type="ARBA" id="ARBA00023065"/>
    </source>
</evidence>
<feature type="domain" description="Sodium/calcium exchanger membrane region" evidence="9">
    <location>
        <begin position="3"/>
        <end position="91"/>
    </location>
</feature>
<dbReference type="InterPro" id="IPR004713">
    <property type="entry name" value="CaH_exchang"/>
</dbReference>
<comment type="caution">
    <text evidence="10">The sequence shown here is derived from an EMBL/GenBank/DDBJ whole genome shotgun (WGS) entry which is preliminary data.</text>
</comment>
<keyword evidence="5 8" id="KW-1133">Transmembrane helix</keyword>
<evidence type="ECO:0000313" key="10">
    <source>
        <dbReference type="EMBL" id="CAG8819287.1"/>
    </source>
</evidence>
<dbReference type="EMBL" id="CAJVQA010047790">
    <property type="protein sequence ID" value="CAG8819287.1"/>
    <property type="molecule type" value="Genomic_DNA"/>
</dbReference>
<dbReference type="GO" id="GO:0015369">
    <property type="term" value="F:calcium:proton antiporter activity"/>
    <property type="evidence" value="ECO:0007669"/>
    <property type="project" value="UniProtKB-ARBA"/>
</dbReference>
<evidence type="ECO:0000256" key="1">
    <source>
        <dbReference type="ARBA" id="ARBA00004127"/>
    </source>
</evidence>
<dbReference type="InterPro" id="IPR004837">
    <property type="entry name" value="NaCa_Exmemb"/>
</dbReference>
<feature type="transmembrane region" description="Helical" evidence="8">
    <location>
        <begin position="73"/>
        <end position="95"/>
    </location>
</feature>
<evidence type="ECO:0000259" key="9">
    <source>
        <dbReference type="Pfam" id="PF01699"/>
    </source>
</evidence>
<evidence type="ECO:0000256" key="7">
    <source>
        <dbReference type="ARBA" id="ARBA00023136"/>
    </source>
</evidence>
<organism evidence="10 11">
    <name type="scientific">Cetraspora pellucida</name>
    <dbReference type="NCBI Taxonomy" id="1433469"/>
    <lineage>
        <taxon>Eukaryota</taxon>
        <taxon>Fungi</taxon>
        <taxon>Fungi incertae sedis</taxon>
        <taxon>Mucoromycota</taxon>
        <taxon>Glomeromycotina</taxon>
        <taxon>Glomeromycetes</taxon>
        <taxon>Diversisporales</taxon>
        <taxon>Gigasporaceae</taxon>
        <taxon>Cetraspora</taxon>
    </lineage>
</organism>
<dbReference type="GO" id="GO:0012505">
    <property type="term" value="C:endomembrane system"/>
    <property type="evidence" value="ECO:0007669"/>
    <property type="project" value="UniProtKB-SubCell"/>
</dbReference>
<evidence type="ECO:0000256" key="2">
    <source>
        <dbReference type="ARBA" id="ARBA00008170"/>
    </source>
</evidence>
<dbReference type="AlphaFoldDB" id="A0A9N9K9X7"/>
<proteinExistence type="inferred from homology"/>
<dbReference type="InterPro" id="IPR044880">
    <property type="entry name" value="NCX_ion-bd_dom_sf"/>
</dbReference>
<evidence type="ECO:0000256" key="8">
    <source>
        <dbReference type="SAM" id="Phobius"/>
    </source>
</evidence>
<keyword evidence="4 8" id="KW-0812">Transmembrane</keyword>
<protein>
    <submittedName>
        <fullName evidence="10">15557_t:CDS:1</fullName>
    </submittedName>
</protein>
<feature type="non-terminal residue" evidence="10">
    <location>
        <position position="1"/>
    </location>
</feature>
<keyword evidence="3" id="KW-0813">Transport</keyword>
<feature type="transmembrane region" description="Helical" evidence="8">
    <location>
        <begin position="7"/>
        <end position="27"/>
    </location>
</feature>
<dbReference type="GO" id="GO:0000329">
    <property type="term" value="C:fungal-type vacuole membrane"/>
    <property type="evidence" value="ECO:0007669"/>
    <property type="project" value="TreeGrafter"/>
</dbReference>
<accession>A0A9N9K9X7</accession>
<gene>
    <name evidence="10" type="ORF">CPELLU_LOCUS19520</name>
</gene>
<dbReference type="Pfam" id="PF01699">
    <property type="entry name" value="Na_Ca_ex"/>
    <property type="match status" value="1"/>
</dbReference>
<dbReference type="GO" id="GO:0006874">
    <property type="term" value="P:intracellular calcium ion homeostasis"/>
    <property type="evidence" value="ECO:0007669"/>
    <property type="project" value="TreeGrafter"/>
</dbReference>
<dbReference type="PANTHER" id="PTHR31503">
    <property type="entry name" value="VACUOLAR CALCIUM ION TRANSPORTER"/>
    <property type="match status" value="1"/>
</dbReference>
<keyword evidence="6" id="KW-0406">Ion transport</keyword>
<dbReference type="Proteomes" id="UP000789759">
    <property type="component" value="Unassembled WGS sequence"/>
</dbReference>
<dbReference type="OrthoDB" id="1699231at2759"/>
<name>A0A9N9K9X7_9GLOM</name>
<evidence type="ECO:0000256" key="3">
    <source>
        <dbReference type="ARBA" id="ARBA00022448"/>
    </source>
</evidence>
<dbReference type="PANTHER" id="PTHR31503:SF22">
    <property type="entry name" value="VACUOLAR CALCIUM ION TRANSPORTER"/>
    <property type="match status" value="1"/>
</dbReference>
<keyword evidence="11" id="KW-1185">Reference proteome</keyword>
<sequence length="108" mass="11728">TNNIIGGLLAAAFGNIVELIISIFALIHNEIEIVQTSLLGSIISNLLLVLGMCILVGGYYYEEQKFKKITAQTISSLMTLSCISLIIPAAFNTLIENNGNNSLEIRKE</sequence>
<dbReference type="Gene3D" id="1.20.1420.30">
    <property type="entry name" value="NCX, central ion-binding region"/>
    <property type="match status" value="1"/>
</dbReference>
<reference evidence="10" key="1">
    <citation type="submission" date="2021-06" db="EMBL/GenBank/DDBJ databases">
        <authorList>
            <person name="Kallberg Y."/>
            <person name="Tangrot J."/>
            <person name="Rosling A."/>
        </authorList>
    </citation>
    <scope>NUCLEOTIDE SEQUENCE</scope>
    <source>
        <strain evidence="10">FL966</strain>
    </source>
</reference>
<comment type="similarity">
    <text evidence="2">Belongs to the Ca(2+):cation antiporter (CaCA) (TC 2.A.19) family.</text>
</comment>
<feature type="transmembrane region" description="Helical" evidence="8">
    <location>
        <begin position="39"/>
        <end position="61"/>
    </location>
</feature>
<evidence type="ECO:0000256" key="4">
    <source>
        <dbReference type="ARBA" id="ARBA00022692"/>
    </source>
</evidence>
<keyword evidence="7 8" id="KW-0472">Membrane</keyword>